<dbReference type="EMBL" id="JANJYI010000009">
    <property type="protein sequence ID" value="KAK2636215.1"/>
    <property type="molecule type" value="Genomic_DNA"/>
</dbReference>
<dbReference type="InterPro" id="IPR038821">
    <property type="entry name" value="CLE45-like"/>
</dbReference>
<dbReference type="PANTHER" id="PTHR36726:SF4">
    <property type="entry name" value="CLAVATA3_ESR (CLE)-RELATED PROTEIN 45"/>
    <property type="match status" value="1"/>
</dbReference>
<feature type="compositionally biased region" description="Basic and acidic residues" evidence="1">
    <location>
        <begin position="16"/>
        <end position="29"/>
    </location>
</feature>
<keyword evidence="3" id="KW-1185">Reference proteome</keyword>
<organism evidence="2 3">
    <name type="scientific">Dipteronia dyeriana</name>
    <dbReference type="NCBI Taxonomy" id="168575"/>
    <lineage>
        <taxon>Eukaryota</taxon>
        <taxon>Viridiplantae</taxon>
        <taxon>Streptophyta</taxon>
        <taxon>Embryophyta</taxon>
        <taxon>Tracheophyta</taxon>
        <taxon>Spermatophyta</taxon>
        <taxon>Magnoliopsida</taxon>
        <taxon>eudicotyledons</taxon>
        <taxon>Gunneridae</taxon>
        <taxon>Pentapetalae</taxon>
        <taxon>rosids</taxon>
        <taxon>malvids</taxon>
        <taxon>Sapindales</taxon>
        <taxon>Sapindaceae</taxon>
        <taxon>Hippocastanoideae</taxon>
        <taxon>Acereae</taxon>
        <taxon>Dipteronia</taxon>
    </lineage>
</organism>
<feature type="region of interest" description="Disordered" evidence="1">
    <location>
        <begin position="116"/>
        <end position="155"/>
    </location>
</feature>
<feature type="compositionally biased region" description="Polar residues" evidence="1">
    <location>
        <begin position="116"/>
        <end position="134"/>
    </location>
</feature>
<dbReference type="PANTHER" id="PTHR36726">
    <property type="entry name" value="CLAVATA3/ESR (CLE)-RELATED PROTEIN 45"/>
    <property type="match status" value="1"/>
</dbReference>
<sequence>MGIGDQLNKITSVPRKSPDKSRGNDRDVGKEMKKDTWLLKVIVPTSNPFIHPGTIMVIYSHRVLVFLICMGLLLAAQPDIVSGLRSIDFVLRHSQHNQDMVPQNQRILMANATEGMNTQKKSTQINSTFDPNQSSKRRVRRGSDPIHNSDNNKSSTFERNLDLQYAHIELKHGLRKSCECVIDQQIKYKNI</sequence>
<proteinExistence type="predicted"/>
<gene>
    <name evidence="2" type="ORF">Ddye_031007</name>
</gene>
<feature type="compositionally biased region" description="Polar residues" evidence="1">
    <location>
        <begin position="146"/>
        <end position="155"/>
    </location>
</feature>
<evidence type="ECO:0000313" key="2">
    <source>
        <dbReference type="EMBL" id="KAK2636215.1"/>
    </source>
</evidence>
<dbReference type="AlphaFoldDB" id="A0AAD9THH2"/>
<dbReference type="Proteomes" id="UP001280121">
    <property type="component" value="Unassembled WGS sequence"/>
</dbReference>
<feature type="region of interest" description="Disordered" evidence="1">
    <location>
        <begin position="1"/>
        <end position="29"/>
    </location>
</feature>
<evidence type="ECO:0000256" key="1">
    <source>
        <dbReference type="SAM" id="MobiDB-lite"/>
    </source>
</evidence>
<reference evidence="2" key="1">
    <citation type="journal article" date="2023" name="Plant J.">
        <title>Genome sequences and population genomics provide insights into the demographic history, inbreeding, and mutation load of two 'living fossil' tree species of Dipteronia.</title>
        <authorList>
            <person name="Feng Y."/>
            <person name="Comes H.P."/>
            <person name="Chen J."/>
            <person name="Zhu S."/>
            <person name="Lu R."/>
            <person name="Zhang X."/>
            <person name="Li P."/>
            <person name="Qiu J."/>
            <person name="Olsen K.M."/>
            <person name="Qiu Y."/>
        </authorList>
    </citation>
    <scope>NUCLEOTIDE SEQUENCE</scope>
    <source>
        <strain evidence="2">KIB01</strain>
    </source>
</reference>
<evidence type="ECO:0000313" key="3">
    <source>
        <dbReference type="Proteomes" id="UP001280121"/>
    </source>
</evidence>
<accession>A0AAD9THH2</accession>
<name>A0AAD9THH2_9ROSI</name>
<protein>
    <submittedName>
        <fullName evidence="2">Uncharacterized protein</fullName>
    </submittedName>
</protein>
<comment type="caution">
    <text evidence="2">The sequence shown here is derived from an EMBL/GenBank/DDBJ whole genome shotgun (WGS) entry which is preliminary data.</text>
</comment>